<comment type="caution">
    <text evidence="1">The sequence shown here is derived from an EMBL/GenBank/DDBJ whole genome shotgun (WGS) entry which is preliminary data.</text>
</comment>
<evidence type="ECO:0000313" key="1">
    <source>
        <dbReference type="EMBL" id="KAK6472825.1"/>
    </source>
</evidence>
<dbReference type="Pfam" id="PF07004">
    <property type="entry name" value="SHIPPO-rpt"/>
    <property type="match status" value="5"/>
</dbReference>
<gene>
    <name evidence="1" type="ORF">HHUSO_G27427</name>
</gene>
<dbReference type="PANTHER" id="PTHR21580:SF28">
    <property type="entry name" value="BOREALIN N-TERMINAL DOMAIN-CONTAINING PROTEIN-RELATED"/>
    <property type="match status" value="1"/>
</dbReference>
<keyword evidence="2" id="KW-1185">Reference proteome</keyword>
<proteinExistence type="predicted"/>
<organism evidence="1 2">
    <name type="scientific">Huso huso</name>
    <name type="common">Beluga</name>
    <name type="synonym">Acipenser huso</name>
    <dbReference type="NCBI Taxonomy" id="61971"/>
    <lineage>
        <taxon>Eukaryota</taxon>
        <taxon>Metazoa</taxon>
        <taxon>Chordata</taxon>
        <taxon>Craniata</taxon>
        <taxon>Vertebrata</taxon>
        <taxon>Euteleostomi</taxon>
        <taxon>Actinopterygii</taxon>
        <taxon>Chondrostei</taxon>
        <taxon>Acipenseriformes</taxon>
        <taxon>Acipenseridae</taxon>
        <taxon>Huso</taxon>
    </lineage>
</organism>
<accession>A0ABR0YKS8</accession>
<dbReference type="PANTHER" id="PTHR21580">
    <property type="entry name" value="SHIPPO-1-RELATED"/>
    <property type="match status" value="1"/>
</dbReference>
<dbReference type="InterPro" id="IPR010736">
    <property type="entry name" value="SHIPPO-rpt"/>
</dbReference>
<evidence type="ECO:0000313" key="2">
    <source>
        <dbReference type="Proteomes" id="UP001369086"/>
    </source>
</evidence>
<reference evidence="1 2" key="1">
    <citation type="submission" date="2021-05" db="EMBL/GenBank/DDBJ databases">
        <authorList>
            <person name="Zahm M."/>
            <person name="Klopp C."/>
            <person name="Cabau C."/>
            <person name="Kuhl H."/>
            <person name="Suciu R."/>
            <person name="Ciorpac M."/>
            <person name="Holostenco D."/>
            <person name="Gessner J."/>
            <person name="Wuertz S."/>
            <person name="Hohne C."/>
            <person name="Stock M."/>
            <person name="Gislard M."/>
            <person name="Lluch J."/>
            <person name="Milhes M."/>
            <person name="Lampietro C."/>
            <person name="Lopez Roques C."/>
            <person name="Donnadieu C."/>
            <person name="Du K."/>
            <person name="Schartl M."/>
            <person name="Guiguen Y."/>
        </authorList>
    </citation>
    <scope>NUCLEOTIDE SEQUENCE [LARGE SCALE GENOMIC DNA]</scope>
    <source>
        <strain evidence="1">Hh-F2</strain>
        <tissue evidence="1">Blood</tissue>
    </source>
</reference>
<dbReference type="InterPro" id="IPR051291">
    <property type="entry name" value="CIMAP"/>
</dbReference>
<protein>
    <submittedName>
        <fullName evidence="1">Outer dense fiber protein 3-like</fullName>
    </submittedName>
</protein>
<sequence length="259" mass="28326">MKVLYPELIMTTDPWVGTWRPQKPPRLIGAQYTGPGPKYGLPSATGTVKHDPTKNKAPAYSFGIQHVRYNTDSSPGPKYFVSSKMTRMGKDVFPAYTMCFRSKEPKKAKTPGPATYFPEKAIKCSYNTPPAYTMGSKTKHFEMDSVPGPADYKIPTTLGRNLPVKSSAPCYSFGIKSNLNVANKGPSPNTYKTTNLNVYKCTAPQYSMSSKAGMPSGSGNTPGPADYKTEKVTCNKYTHPAFTFGVKHSEYMAPLVIAS</sequence>
<dbReference type="Proteomes" id="UP001369086">
    <property type="component" value="Unassembled WGS sequence"/>
</dbReference>
<name>A0ABR0YKS8_HUSHU</name>
<dbReference type="EMBL" id="JAHFZB010000028">
    <property type="protein sequence ID" value="KAK6472825.1"/>
    <property type="molecule type" value="Genomic_DNA"/>
</dbReference>